<evidence type="ECO:0000313" key="2">
    <source>
        <dbReference type="EMBL" id="CAG5127884.1"/>
    </source>
</evidence>
<proteinExistence type="predicted"/>
<dbReference type="InterPro" id="IPR007110">
    <property type="entry name" value="Ig-like_dom"/>
</dbReference>
<name>A0A8S3ZE90_9EUPU</name>
<dbReference type="SUPFAM" id="SSF48726">
    <property type="entry name" value="Immunoglobulin"/>
    <property type="match status" value="1"/>
</dbReference>
<gene>
    <name evidence="2" type="ORF">CUNI_LOCUS13442</name>
</gene>
<keyword evidence="3" id="KW-1185">Reference proteome</keyword>
<dbReference type="InterPro" id="IPR013783">
    <property type="entry name" value="Ig-like_fold"/>
</dbReference>
<protein>
    <recommendedName>
        <fullName evidence="1">Ig-like domain-containing protein</fullName>
    </recommendedName>
</protein>
<comment type="caution">
    <text evidence="2">The sequence shown here is derived from an EMBL/GenBank/DDBJ whole genome shotgun (WGS) entry which is preliminary data.</text>
</comment>
<dbReference type="InterPro" id="IPR036179">
    <property type="entry name" value="Ig-like_dom_sf"/>
</dbReference>
<dbReference type="EMBL" id="CAJHNH020002841">
    <property type="protein sequence ID" value="CAG5127884.1"/>
    <property type="molecule type" value="Genomic_DNA"/>
</dbReference>
<dbReference type="AlphaFoldDB" id="A0A8S3ZE90"/>
<feature type="non-terminal residue" evidence="2">
    <location>
        <position position="161"/>
    </location>
</feature>
<accession>A0A8S3ZE90</accession>
<organism evidence="2 3">
    <name type="scientific">Candidula unifasciata</name>
    <dbReference type="NCBI Taxonomy" id="100452"/>
    <lineage>
        <taxon>Eukaryota</taxon>
        <taxon>Metazoa</taxon>
        <taxon>Spiralia</taxon>
        <taxon>Lophotrochozoa</taxon>
        <taxon>Mollusca</taxon>
        <taxon>Gastropoda</taxon>
        <taxon>Heterobranchia</taxon>
        <taxon>Euthyneura</taxon>
        <taxon>Panpulmonata</taxon>
        <taxon>Eupulmonata</taxon>
        <taxon>Stylommatophora</taxon>
        <taxon>Helicina</taxon>
        <taxon>Helicoidea</taxon>
        <taxon>Geomitridae</taxon>
        <taxon>Candidula</taxon>
    </lineage>
</organism>
<dbReference type="CDD" id="cd00096">
    <property type="entry name" value="Ig"/>
    <property type="match status" value="1"/>
</dbReference>
<dbReference type="Gene3D" id="2.60.40.10">
    <property type="entry name" value="Immunoglobulins"/>
    <property type="match status" value="1"/>
</dbReference>
<evidence type="ECO:0000259" key="1">
    <source>
        <dbReference type="PROSITE" id="PS50835"/>
    </source>
</evidence>
<dbReference type="PROSITE" id="PS50835">
    <property type="entry name" value="IG_LIKE"/>
    <property type="match status" value="1"/>
</dbReference>
<reference evidence="2" key="1">
    <citation type="submission" date="2021-04" db="EMBL/GenBank/DDBJ databases">
        <authorList>
            <consortium name="Molecular Ecology Group"/>
        </authorList>
    </citation>
    <scope>NUCLEOTIDE SEQUENCE</scope>
</reference>
<dbReference type="OrthoDB" id="10031887at2759"/>
<dbReference type="Proteomes" id="UP000678393">
    <property type="component" value="Unassembled WGS sequence"/>
</dbReference>
<sequence>MYRRLCMAPDVLKLVKIAHGIVTQSGNQRRHFHCLLEEGERHQKHAPELLQCGWGSDASVNIDDVDVRVCVWRNCGFKPLVAWRRLGIKENDFLTVGTFTWIRENNILNRVLLFKISHWNLIIKAVQKEDEGTYQCQITDKVPLRTHVYLTVKQFANNPSP</sequence>
<evidence type="ECO:0000313" key="3">
    <source>
        <dbReference type="Proteomes" id="UP000678393"/>
    </source>
</evidence>
<feature type="domain" description="Ig-like" evidence="1">
    <location>
        <begin position="47"/>
        <end position="151"/>
    </location>
</feature>